<comment type="similarity">
    <text evidence="2 7">Belongs to the UDP-glucose/GDP-mannose dehydrogenase family.</text>
</comment>
<keyword evidence="4 7" id="KW-0560">Oxidoreductase</keyword>
<dbReference type="SUPFAM" id="SSF52413">
    <property type="entry name" value="UDP-glucose/GDP-mannose dehydrogenase C-terminal domain"/>
    <property type="match status" value="1"/>
</dbReference>
<dbReference type="InterPro" id="IPR036291">
    <property type="entry name" value="NAD(P)-bd_dom_sf"/>
</dbReference>
<dbReference type="SMART" id="SM00984">
    <property type="entry name" value="UDPG_MGDP_dh_C"/>
    <property type="match status" value="1"/>
</dbReference>
<dbReference type="Pfam" id="PF03720">
    <property type="entry name" value="UDPG_MGDP_dh_C"/>
    <property type="match status" value="1"/>
</dbReference>
<dbReference type="AlphaFoldDB" id="A0A7X1CFX8"/>
<dbReference type="NCBIfam" id="TIGR03026">
    <property type="entry name" value="NDP-sugDHase"/>
    <property type="match status" value="1"/>
</dbReference>
<feature type="binding site" evidence="10">
    <location>
        <position position="325"/>
    </location>
    <ligand>
        <name>NAD(+)</name>
        <dbReference type="ChEBI" id="CHEBI:57540"/>
    </ligand>
</feature>
<dbReference type="GO" id="GO:0003979">
    <property type="term" value="F:UDP-glucose 6-dehydrogenase activity"/>
    <property type="evidence" value="ECO:0007669"/>
    <property type="project" value="UniProtKB-EC"/>
</dbReference>
<comment type="pathway">
    <text evidence="1">Nucleotide-sugar biosynthesis; UDP-alpha-D-glucuronate biosynthesis; UDP-alpha-D-glucuronate from UDP-alpha-D-glucose: step 1/1.</text>
</comment>
<dbReference type="SUPFAM" id="SSF48179">
    <property type="entry name" value="6-phosphogluconate dehydrogenase C-terminal domain-like"/>
    <property type="match status" value="1"/>
</dbReference>
<evidence type="ECO:0000313" key="12">
    <source>
        <dbReference type="EMBL" id="MBC1562857.1"/>
    </source>
</evidence>
<feature type="binding site" evidence="9">
    <location>
        <begin position="150"/>
        <end position="153"/>
    </location>
    <ligand>
        <name>substrate</name>
    </ligand>
</feature>
<evidence type="ECO:0000256" key="3">
    <source>
        <dbReference type="ARBA" id="ARBA00012954"/>
    </source>
</evidence>
<evidence type="ECO:0000256" key="2">
    <source>
        <dbReference type="ARBA" id="ARBA00006601"/>
    </source>
</evidence>
<dbReference type="PANTHER" id="PTHR43750:SF3">
    <property type="entry name" value="UDP-GLUCOSE 6-DEHYDROGENASE TUAD"/>
    <property type="match status" value="1"/>
</dbReference>
<evidence type="ECO:0000256" key="10">
    <source>
        <dbReference type="PIRSR" id="PIRSR500134-3"/>
    </source>
</evidence>
<dbReference type="InterPro" id="IPR017476">
    <property type="entry name" value="UDP-Glc/GDP-Man"/>
</dbReference>
<feature type="binding site" evidence="9">
    <location>
        <begin position="247"/>
        <end position="251"/>
    </location>
    <ligand>
        <name>substrate</name>
    </ligand>
</feature>
<dbReference type="Gene3D" id="1.20.5.100">
    <property type="entry name" value="Cytochrome c1, transmembrane anchor, C-terminal"/>
    <property type="match status" value="1"/>
</dbReference>
<feature type="binding site" evidence="10">
    <location>
        <position position="30"/>
    </location>
    <ligand>
        <name>NAD(+)</name>
        <dbReference type="ChEBI" id="CHEBI:57540"/>
    </ligand>
</feature>
<evidence type="ECO:0000256" key="1">
    <source>
        <dbReference type="ARBA" id="ARBA00004701"/>
    </source>
</evidence>
<comment type="catalytic activity">
    <reaction evidence="6 7">
        <text>UDP-alpha-D-glucose + 2 NAD(+) + H2O = UDP-alpha-D-glucuronate + 2 NADH + 3 H(+)</text>
        <dbReference type="Rhea" id="RHEA:23596"/>
        <dbReference type="ChEBI" id="CHEBI:15377"/>
        <dbReference type="ChEBI" id="CHEBI:15378"/>
        <dbReference type="ChEBI" id="CHEBI:57540"/>
        <dbReference type="ChEBI" id="CHEBI:57945"/>
        <dbReference type="ChEBI" id="CHEBI:58052"/>
        <dbReference type="ChEBI" id="CHEBI:58885"/>
        <dbReference type="EC" id="1.1.1.22"/>
    </reaction>
</comment>
<dbReference type="InterPro" id="IPR028357">
    <property type="entry name" value="UDPglc_DH_bac"/>
</dbReference>
<dbReference type="PIRSF" id="PIRSF000124">
    <property type="entry name" value="UDPglc_GDPman_dh"/>
    <property type="match status" value="1"/>
</dbReference>
<comment type="caution">
    <text evidence="12">The sequence shown here is derived from an EMBL/GenBank/DDBJ whole genome shotgun (WGS) entry which is preliminary data.</text>
</comment>
<protein>
    <recommendedName>
        <fullName evidence="3 7">UDP-glucose 6-dehydrogenase</fullName>
        <ecNumber evidence="3 7">1.1.1.22</ecNumber>
    </recommendedName>
</protein>
<feature type="binding site" evidence="10">
    <location>
        <position position="261"/>
    </location>
    <ligand>
        <name>NAD(+)</name>
        <dbReference type="ChEBI" id="CHEBI:57540"/>
    </ligand>
</feature>
<dbReference type="InterPro" id="IPR014026">
    <property type="entry name" value="UDP-Glc/GDP-Man_DH_dimer"/>
</dbReference>
<feature type="binding site" evidence="10">
    <location>
        <position position="121"/>
    </location>
    <ligand>
        <name>NAD(+)</name>
        <dbReference type="ChEBI" id="CHEBI:57540"/>
    </ligand>
</feature>
<dbReference type="GO" id="GO:0000271">
    <property type="term" value="P:polysaccharide biosynthetic process"/>
    <property type="evidence" value="ECO:0007669"/>
    <property type="project" value="InterPro"/>
</dbReference>
<evidence type="ECO:0000256" key="7">
    <source>
        <dbReference type="PIRNR" id="PIRNR000124"/>
    </source>
</evidence>
<feature type="binding site" evidence="10">
    <location>
        <position position="35"/>
    </location>
    <ligand>
        <name>NAD(+)</name>
        <dbReference type="ChEBI" id="CHEBI:57540"/>
    </ligand>
</feature>
<dbReference type="Gene3D" id="3.40.50.720">
    <property type="entry name" value="NAD(P)-binding Rossmann-like Domain"/>
    <property type="match status" value="2"/>
</dbReference>
<dbReference type="InterPro" id="IPR014027">
    <property type="entry name" value="UDP-Glc/GDP-Man_DH_C"/>
</dbReference>
<dbReference type="UniPathway" id="UPA00038">
    <property type="reaction ID" value="UER00491"/>
</dbReference>
<dbReference type="Pfam" id="PF03721">
    <property type="entry name" value="UDPG_MGDP_dh_N"/>
    <property type="match status" value="1"/>
</dbReference>
<dbReference type="InterPro" id="IPR036220">
    <property type="entry name" value="UDP-Glc/GDP-Man_DH_C_sf"/>
</dbReference>
<dbReference type="GO" id="GO:0051287">
    <property type="term" value="F:NAD binding"/>
    <property type="evidence" value="ECO:0007669"/>
    <property type="project" value="InterPro"/>
</dbReference>
<evidence type="ECO:0000256" key="8">
    <source>
        <dbReference type="PIRSR" id="PIRSR500134-1"/>
    </source>
</evidence>
<dbReference type="EC" id="1.1.1.22" evidence="3 7"/>
<evidence type="ECO:0000256" key="5">
    <source>
        <dbReference type="ARBA" id="ARBA00023027"/>
    </source>
</evidence>
<feature type="active site" description="Nucleophile" evidence="8">
    <location>
        <position position="258"/>
    </location>
</feature>
<dbReference type="RefSeq" id="WP_185430148.1">
    <property type="nucleotide sequence ID" value="NZ_JAARRW010000005.1"/>
</dbReference>
<reference evidence="12 13" key="1">
    <citation type="submission" date="2020-03" db="EMBL/GenBank/DDBJ databases">
        <title>Soil Listeria distribution.</title>
        <authorList>
            <person name="Liao J."/>
            <person name="Wiedmann M."/>
        </authorList>
    </citation>
    <scope>NUCLEOTIDE SEQUENCE [LARGE SCALE GENOMIC DNA]</scope>
    <source>
        <strain evidence="12 13">FSL L7-1387</strain>
    </source>
</reference>
<dbReference type="Pfam" id="PF00984">
    <property type="entry name" value="UDPG_MGDP_dh"/>
    <property type="match status" value="1"/>
</dbReference>
<proteinExistence type="inferred from homology"/>
<sequence length="440" mass="47604">MNIVVIGTGYVGLVTGTALAEVGHQVVCVDLDAVKVAQMRDGKSPIYEPGLEDLMRTNGAYGRLMFETELDEAVKDDSVIFIAVGTPQSEDGSANLDYILAAARGIAPFVNDATVVVTKSTVPVGTNDLIADTIATACGTRPMMVSNPEFLREGSAIHDTFYGDRIVIGTAHEEAASVMREIFAPFAIPIFETDIRSSEMIKYAANAFLATKISFINEMADMCEWKDADIEAVSAGIGMDTRIGSKFLQAGIGYGGSCFPKDTKALIAMAREEGARLPLLDAVETVNAVRFEKMVEQLLTIHDDLRGKKVAVLGLAFKPGTDDMRDAPSIKIIEQLVAAGAGVQAYDPIAVSAARKWLPSANAVKLYDTIEPTLLEADAAIIVTEWYEVKQLDLTVIKTMMRTPIVIDGRNCMNPEQMQEAGIIYRSIGRKNNDKIPVLR</sequence>
<feature type="binding site" evidence="9">
    <location>
        <position position="255"/>
    </location>
    <ligand>
        <name>substrate</name>
    </ligand>
</feature>
<feature type="binding site" evidence="9">
    <location>
        <position position="318"/>
    </location>
    <ligand>
        <name>substrate</name>
    </ligand>
</feature>
<organism evidence="12 13">
    <name type="scientific">Listeria booriae</name>
    <dbReference type="NCBI Taxonomy" id="1552123"/>
    <lineage>
        <taxon>Bacteria</taxon>
        <taxon>Bacillati</taxon>
        <taxon>Bacillota</taxon>
        <taxon>Bacilli</taxon>
        <taxon>Bacillales</taxon>
        <taxon>Listeriaceae</taxon>
        <taxon>Listeria</taxon>
    </lineage>
</organism>
<feature type="domain" description="UDP-glucose/GDP-mannose dehydrogenase C-terminal" evidence="11">
    <location>
        <begin position="311"/>
        <end position="415"/>
    </location>
</feature>
<dbReference type="InterPro" id="IPR001732">
    <property type="entry name" value="UDP-Glc/GDP-Man_DH_N"/>
</dbReference>
<dbReference type="GO" id="GO:0006065">
    <property type="term" value="P:UDP-glucuronate biosynthetic process"/>
    <property type="evidence" value="ECO:0007669"/>
    <property type="project" value="UniProtKB-UniPathway"/>
</dbReference>
<dbReference type="EMBL" id="JAARRW010000005">
    <property type="protein sequence ID" value="MBC1562857.1"/>
    <property type="molecule type" value="Genomic_DNA"/>
</dbReference>
<evidence type="ECO:0000256" key="6">
    <source>
        <dbReference type="ARBA" id="ARBA00047473"/>
    </source>
</evidence>
<feature type="binding site" evidence="10">
    <location>
        <position position="86"/>
    </location>
    <ligand>
        <name>NAD(+)</name>
        <dbReference type="ChEBI" id="CHEBI:57540"/>
    </ligand>
</feature>
<evidence type="ECO:0000313" key="13">
    <source>
        <dbReference type="Proteomes" id="UP000541955"/>
    </source>
</evidence>
<gene>
    <name evidence="12" type="ORF">HB902_12310</name>
</gene>
<evidence type="ECO:0000256" key="4">
    <source>
        <dbReference type="ARBA" id="ARBA00023002"/>
    </source>
</evidence>
<evidence type="ECO:0000256" key="9">
    <source>
        <dbReference type="PIRSR" id="PIRSR500134-2"/>
    </source>
</evidence>
<dbReference type="SUPFAM" id="SSF51735">
    <property type="entry name" value="NAD(P)-binding Rossmann-fold domains"/>
    <property type="match status" value="1"/>
</dbReference>
<feature type="binding site" evidence="10">
    <location>
        <position position="153"/>
    </location>
    <ligand>
        <name>NAD(+)</name>
        <dbReference type="ChEBI" id="CHEBI:57540"/>
    </ligand>
</feature>
<keyword evidence="5 7" id="KW-0520">NAD</keyword>
<evidence type="ECO:0000259" key="11">
    <source>
        <dbReference type="SMART" id="SM00984"/>
    </source>
</evidence>
<feature type="binding site" evidence="9">
    <location>
        <position position="202"/>
    </location>
    <ligand>
        <name>substrate</name>
    </ligand>
</feature>
<name>A0A7X1CFX8_9LIST</name>
<dbReference type="PIRSF" id="PIRSF500134">
    <property type="entry name" value="UDPglc_DH_bac"/>
    <property type="match status" value="1"/>
</dbReference>
<dbReference type="Proteomes" id="UP000541955">
    <property type="component" value="Unassembled WGS sequence"/>
</dbReference>
<dbReference type="InterPro" id="IPR008927">
    <property type="entry name" value="6-PGluconate_DH-like_C_sf"/>
</dbReference>
<accession>A0A7X1CFX8</accession>
<dbReference type="PANTHER" id="PTHR43750">
    <property type="entry name" value="UDP-GLUCOSE 6-DEHYDROGENASE TUAD"/>
    <property type="match status" value="1"/>
</dbReference>